<comment type="caution">
    <text evidence="2">The sequence shown here is derived from an EMBL/GenBank/DDBJ whole genome shotgun (WGS) entry which is preliminary data.</text>
</comment>
<evidence type="ECO:0000313" key="3">
    <source>
        <dbReference type="Proteomes" id="UP001605036"/>
    </source>
</evidence>
<evidence type="ECO:0000256" key="1">
    <source>
        <dbReference type="SAM" id="MobiDB-lite"/>
    </source>
</evidence>
<reference evidence="2 3" key="1">
    <citation type="submission" date="2024-09" db="EMBL/GenBank/DDBJ databases">
        <title>Chromosome-scale assembly of Riccia fluitans.</title>
        <authorList>
            <person name="Paukszto L."/>
            <person name="Sawicki J."/>
            <person name="Karawczyk K."/>
            <person name="Piernik-Szablinska J."/>
            <person name="Szczecinska M."/>
            <person name="Mazdziarz M."/>
        </authorList>
    </citation>
    <scope>NUCLEOTIDE SEQUENCE [LARGE SCALE GENOMIC DNA]</scope>
    <source>
        <strain evidence="2">Rf_01</strain>
        <tissue evidence="2">Aerial parts of the thallus</tissue>
    </source>
</reference>
<sequence length="82" mass="9431">MEISRKKKEKVTDSSHLSDMDTNVDIAAEERRMLKIGMKASRLEMDPLRPPQDKLLIEAAITYLPVIPPKKFLHQANYHLMG</sequence>
<dbReference type="Proteomes" id="UP001605036">
    <property type="component" value="Unassembled WGS sequence"/>
</dbReference>
<name>A0ABD1YJR9_9MARC</name>
<dbReference type="AlphaFoldDB" id="A0ABD1YJR9"/>
<feature type="region of interest" description="Disordered" evidence="1">
    <location>
        <begin position="1"/>
        <end position="24"/>
    </location>
</feature>
<feature type="compositionally biased region" description="Basic and acidic residues" evidence="1">
    <location>
        <begin position="10"/>
        <end position="19"/>
    </location>
</feature>
<gene>
    <name evidence="2" type="ORF">R1flu_014393</name>
</gene>
<proteinExistence type="predicted"/>
<organism evidence="2 3">
    <name type="scientific">Riccia fluitans</name>
    <dbReference type="NCBI Taxonomy" id="41844"/>
    <lineage>
        <taxon>Eukaryota</taxon>
        <taxon>Viridiplantae</taxon>
        <taxon>Streptophyta</taxon>
        <taxon>Embryophyta</taxon>
        <taxon>Marchantiophyta</taxon>
        <taxon>Marchantiopsida</taxon>
        <taxon>Marchantiidae</taxon>
        <taxon>Marchantiales</taxon>
        <taxon>Ricciaceae</taxon>
        <taxon>Riccia</taxon>
    </lineage>
</organism>
<dbReference type="EMBL" id="JBHFFA010000004">
    <property type="protein sequence ID" value="KAL2629707.1"/>
    <property type="molecule type" value="Genomic_DNA"/>
</dbReference>
<accession>A0ABD1YJR9</accession>
<evidence type="ECO:0000313" key="2">
    <source>
        <dbReference type="EMBL" id="KAL2629707.1"/>
    </source>
</evidence>
<keyword evidence="3" id="KW-1185">Reference proteome</keyword>
<protein>
    <submittedName>
        <fullName evidence="2">Uncharacterized protein</fullName>
    </submittedName>
</protein>